<dbReference type="RefSeq" id="WP_120772385.1">
    <property type="nucleotide sequence ID" value="NZ_CP032627.1"/>
</dbReference>
<evidence type="ECO:0000313" key="3">
    <source>
        <dbReference type="EMBL" id="AYG01002.1"/>
    </source>
</evidence>
<organism evidence="3 4">
    <name type="scientific">Lactococcus allomyrinae</name>
    <dbReference type="NCBI Taxonomy" id="2419773"/>
    <lineage>
        <taxon>Bacteria</taxon>
        <taxon>Bacillati</taxon>
        <taxon>Bacillota</taxon>
        <taxon>Bacilli</taxon>
        <taxon>Lactobacillales</taxon>
        <taxon>Streptococcaceae</taxon>
        <taxon>Lactococcus</taxon>
    </lineage>
</organism>
<dbReference type="InterPro" id="IPR010982">
    <property type="entry name" value="Lambda_DNA-bd_dom_sf"/>
</dbReference>
<evidence type="ECO:0000256" key="2">
    <source>
        <dbReference type="SAM" id="Phobius"/>
    </source>
</evidence>
<accession>A0A387BFU9</accession>
<dbReference type="GO" id="GO:0003677">
    <property type="term" value="F:DNA binding"/>
    <property type="evidence" value="ECO:0007669"/>
    <property type="project" value="InterPro"/>
</dbReference>
<dbReference type="KEGG" id="lact:D7I46_07825"/>
<dbReference type="PANTHER" id="PTHR34475:SF1">
    <property type="entry name" value="CYTOSKELETON PROTEIN RODZ"/>
    <property type="match status" value="1"/>
</dbReference>
<keyword evidence="2" id="KW-1133">Transmembrane helix</keyword>
<evidence type="ECO:0000313" key="4">
    <source>
        <dbReference type="Proteomes" id="UP000269374"/>
    </source>
</evidence>
<dbReference type="Pfam" id="PF13413">
    <property type="entry name" value="HTH_25"/>
    <property type="match status" value="1"/>
</dbReference>
<dbReference type="Gene3D" id="1.10.260.40">
    <property type="entry name" value="lambda repressor-like DNA-binding domains"/>
    <property type="match status" value="1"/>
</dbReference>
<keyword evidence="2" id="KW-0472">Membrane</keyword>
<proteinExistence type="predicted"/>
<protein>
    <submittedName>
        <fullName evidence="3">Helix-turn-helix domain-containing protein</fullName>
    </submittedName>
</protein>
<feature type="transmembrane region" description="Helical" evidence="2">
    <location>
        <begin position="115"/>
        <end position="138"/>
    </location>
</feature>
<gene>
    <name evidence="3" type="ORF">D7I46_07825</name>
</gene>
<dbReference type="AlphaFoldDB" id="A0A387BFU9"/>
<reference evidence="3 4" key="1">
    <citation type="submission" date="2018-09" db="EMBL/GenBank/DDBJ databases">
        <title>Genome sequencing of strain 1JSPR-7.</title>
        <authorList>
            <person name="Heo J."/>
            <person name="Kim S.-J."/>
            <person name="Kwon S.-W."/>
        </authorList>
    </citation>
    <scope>NUCLEOTIDE SEQUENCE [LARGE SCALE GENOMIC DNA]</scope>
    <source>
        <strain evidence="3 4">1JSPR-7</strain>
    </source>
</reference>
<dbReference type="InterPro" id="IPR050400">
    <property type="entry name" value="Bact_Cytoskel_RodZ"/>
</dbReference>
<feature type="region of interest" description="Disordered" evidence="1">
    <location>
        <begin position="146"/>
        <end position="176"/>
    </location>
</feature>
<evidence type="ECO:0000256" key="1">
    <source>
        <dbReference type="SAM" id="MobiDB-lite"/>
    </source>
</evidence>
<keyword evidence="4" id="KW-1185">Reference proteome</keyword>
<keyword evidence="2" id="KW-0812">Transmembrane</keyword>
<name>A0A387BFU9_9LACT</name>
<dbReference type="PANTHER" id="PTHR34475">
    <property type="match status" value="1"/>
</dbReference>
<dbReference type="OrthoDB" id="9797543at2"/>
<sequence>MVAIKTIGQVLKEKRTALGLGLSEAEQLTQVQKLYIVALETDDYKALPGEFYIKAYLKQYAERLGLNADRIIQAYDEGKGITVEDKEDIQETYHFVKPSDRVDPEEDGPKTWQHYVPIISLSSAAVLILVAVVVAVIMNHPETPTLITNDYSTSKSESVQKSTVASTSKTSESSVPNIRVPDTKIAVTGSGSAITANISNIEDPVKVEFSVADGSNIWVGMSNSDLTAAGKTLSSTMKTISSVLTTGVTSSVISVGTVNGLTITINGQKLDLSLLSTTGPATITLQIDRKSTTTTNATGQ</sequence>
<dbReference type="Proteomes" id="UP000269374">
    <property type="component" value="Chromosome"/>
</dbReference>
<dbReference type="EMBL" id="CP032627">
    <property type="protein sequence ID" value="AYG01002.1"/>
    <property type="molecule type" value="Genomic_DNA"/>
</dbReference>